<evidence type="ECO:0000313" key="2">
    <source>
        <dbReference type="Proteomes" id="UP001631993"/>
    </source>
</evidence>
<accession>A0ABW9IZK5</accession>
<dbReference type="Proteomes" id="UP001631993">
    <property type="component" value="Unassembled WGS sequence"/>
</dbReference>
<reference evidence="1 2" key="1">
    <citation type="submission" date="2024-12" db="EMBL/GenBank/DDBJ databases">
        <title>Forecasting of Potato common scab and diversities of Pathogenic streptomyces spp. in china.</title>
        <authorList>
            <person name="Handique U."/>
            <person name="Wu J."/>
        </authorList>
    </citation>
    <scope>NUCLEOTIDE SEQUENCE [LARGE SCALE GENOMIC DNA]</scope>
    <source>
        <strain evidence="1 2">ZRIMU1585</strain>
    </source>
</reference>
<name>A0ABW9IZK5_STRGJ</name>
<dbReference type="GeneID" id="301205893"/>
<organism evidence="1 2">
    <name type="scientific">Streptomyces galilaeus</name>
    <dbReference type="NCBI Taxonomy" id="33899"/>
    <lineage>
        <taxon>Bacteria</taxon>
        <taxon>Bacillati</taxon>
        <taxon>Actinomycetota</taxon>
        <taxon>Actinomycetes</taxon>
        <taxon>Kitasatosporales</taxon>
        <taxon>Streptomycetaceae</taxon>
        <taxon>Streptomyces</taxon>
    </lineage>
</organism>
<keyword evidence="2" id="KW-1185">Reference proteome</keyword>
<comment type="caution">
    <text evidence="1">The sequence shown here is derived from an EMBL/GenBank/DDBJ whole genome shotgun (WGS) entry which is preliminary data.</text>
</comment>
<proteinExistence type="predicted"/>
<evidence type="ECO:0000313" key="1">
    <source>
        <dbReference type="EMBL" id="MFM9653447.1"/>
    </source>
</evidence>
<protein>
    <submittedName>
        <fullName evidence="1">Uncharacterized protein</fullName>
    </submittedName>
</protein>
<sequence>MTRLNRWGTTMDLVRRPSHFAATASVRVASCDDVLSWLCLCECFAGGFSSPLMRAGRLNGTLFRVHLALLPSTPGDGVLALTFTSSVRSEATSLASVQGALDTILAAGEVTPAQWRSAALRLRTRLDTSDRLPRRSPWHRSPYDARLADPSAWAARTRPDREVYQHPMAALMQEMPGHHADVQGGR</sequence>
<dbReference type="EMBL" id="JBJVNE010000051">
    <property type="protein sequence ID" value="MFM9653447.1"/>
    <property type="molecule type" value="Genomic_DNA"/>
</dbReference>
<gene>
    <name evidence="1" type="ORF">ACKI1S_46155</name>
</gene>
<dbReference type="RefSeq" id="WP_190046675.1">
    <property type="nucleotide sequence ID" value="NZ_BMVS01000012.1"/>
</dbReference>